<name>A0A365QVK1_9BURK</name>
<protein>
    <submittedName>
        <fullName evidence="1">Uncharacterized protein</fullName>
    </submittedName>
</protein>
<sequence length="110" mass="12764">MALIHAEDEWLTTRWNRPDDQWPEAASPKPRTCSYCGGVHPDDVIPLLIAGWHVEPTTKNYKFYVNDPDGHSAVPPVKVYLQHWTQEQVQRADAILKARYEMERSHVKND</sequence>
<comment type="caution">
    <text evidence="1">The sequence shown here is derived from an EMBL/GenBank/DDBJ whole genome shotgun (WGS) entry which is preliminary data.</text>
</comment>
<dbReference type="EMBL" id="QMFZ01000012">
    <property type="protein sequence ID" value="RBB38870.1"/>
    <property type="molecule type" value="Genomic_DNA"/>
</dbReference>
<dbReference type="Proteomes" id="UP000252458">
    <property type="component" value="Unassembled WGS sequence"/>
</dbReference>
<proteinExistence type="predicted"/>
<gene>
    <name evidence="1" type="ORF">DPV79_15940</name>
</gene>
<accession>A0A365QVK1</accession>
<keyword evidence="2" id="KW-1185">Reference proteome</keyword>
<reference evidence="1 2" key="1">
    <citation type="submission" date="2018-06" db="EMBL/GenBank/DDBJ databases">
        <title>Draft genome sequence of Burkholderia reimsis strain BE51 isolated from a French agricultural soil.</title>
        <authorList>
            <person name="Esmaeel Q."/>
        </authorList>
    </citation>
    <scope>NUCLEOTIDE SEQUENCE [LARGE SCALE GENOMIC DNA]</scope>
    <source>
        <strain evidence="1 2">BE51</strain>
    </source>
</reference>
<evidence type="ECO:0000313" key="1">
    <source>
        <dbReference type="EMBL" id="RBB38870.1"/>
    </source>
</evidence>
<evidence type="ECO:0000313" key="2">
    <source>
        <dbReference type="Proteomes" id="UP000252458"/>
    </source>
</evidence>
<dbReference type="AlphaFoldDB" id="A0A365QVK1"/>
<organism evidence="1 2">
    <name type="scientific">Burkholderia reimsis</name>
    <dbReference type="NCBI Taxonomy" id="2234132"/>
    <lineage>
        <taxon>Bacteria</taxon>
        <taxon>Pseudomonadati</taxon>
        <taxon>Pseudomonadota</taxon>
        <taxon>Betaproteobacteria</taxon>
        <taxon>Burkholderiales</taxon>
        <taxon>Burkholderiaceae</taxon>
        <taxon>Burkholderia</taxon>
    </lineage>
</organism>